<keyword evidence="4" id="KW-0456">Lyase</keyword>
<dbReference type="AlphaFoldDB" id="A0A7I7T096"/>
<sequence>MSNVTTIFTQPVVPLATLTSPTQADTLADGLVAGELPVVEVTLRHAYGLTAIERLAARGDLMVGAGTVRTAVEARQVIESGAQFIVTPGLDPEVVSVAQDVGVPIIPGVLTATEVLAARRLGVDHVKLFPASSVDALAMLDAYADVFPDVGFMPSAGMSAANISEFLSRPAVFAVSGSWIATAARDGAAAVTTSARAALRAAQSARAAM</sequence>
<dbReference type="InterPro" id="IPR013785">
    <property type="entry name" value="Aldolase_TIM"/>
</dbReference>
<protein>
    <submittedName>
        <fullName evidence="6">4-hydroxy-2-oxoglutarate aldolase</fullName>
    </submittedName>
</protein>
<name>A0A7I7T096_9MYCO</name>
<dbReference type="Gene3D" id="3.20.20.70">
    <property type="entry name" value="Aldolase class I"/>
    <property type="match status" value="1"/>
</dbReference>
<keyword evidence="7" id="KW-1185">Reference proteome</keyword>
<keyword evidence="5" id="KW-0119">Carbohydrate metabolism</keyword>
<proteinExistence type="inferred from homology"/>
<comment type="subunit">
    <text evidence="3">Homotrimer.</text>
</comment>
<evidence type="ECO:0000256" key="5">
    <source>
        <dbReference type="ARBA" id="ARBA00023277"/>
    </source>
</evidence>
<dbReference type="EMBL" id="AP022596">
    <property type="protein sequence ID" value="BBY62734.1"/>
    <property type="molecule type" value="Genomic_DNA"/>
</dbReference>
<evidence type="ECO:0000256" key="3">
    <source>
        <dbReference type="ARBA" id="ARBA00011233"/>
    </source>
</evidence>
<dbReference type="Proteomes" id="UP000467148">
    <property type="component" value="Chromosome"/>
</dbReference>
<dbReference type="KEGG" id="mhev:MHEL_09770"/>
<comment type="pathway">
    <text evidence="1">Carbohydrate acid metabolism.</text>
</comment>
<reference evidence="6 7" key="1">
    <citation type="journal article" date="2019" name="Emerg. Microbes Infect.">
        <title>Comprehensive subspecies identification of 175 nontuberculous mycobacteria species based on 7547 genomic profiles.</title>
        <authorList>
            <person name="Matsumoto Y."/>
            <person name="Kinjo T."/>
            <person name="Motooka D."/>
            <person name="Nabeya D."/>
            <person name="Jung N."/>
            <person name="Uechi K."/>
            <person name="Horii T."/>
            <person name="Iida T."/>
            <person name="Fujita J."/>
            <person name="Nakamura S."/>
        </authorList>
    </citation>
    <scope>NUCLEOTIDE SEQUENCE [LARGE SCALE GENOMIC DNA]</scope>
    <source>
        <strain evidence="6 7">JCM 30396</strain>
    </source>
</reference>
<evidence type="ECO:0000313" key="6">
    <source>
        <dbReference type="EMBL" id="BBY62734.1"/>
    </source>
</evidence>
<organism evidence="6 7">
    <name type="scientific">Mycolicibacterium helvum</name>
    <dbReference type="NCBI Taxonomy" id="1534349"/>
    <lineage>
        <taxon>Bacteria</taxon>
        <taxon>Bacillati</taxon>
        <taxon>Actinomycetota</taxon>
        <taxon>Actinomycetes</taxon>
        <taxon>Mycobacteriales</taxon>
        <taxon>Mycobacteriaceae</taxon>
        <taxon>Mycolicibacterium</taxon>
    </lineage>
</organism>
<dbReference type="GO" id="GO:0016829">
    <property type="term" value="F:lyase activity"/>
    <property type="evidence" value="ECO:0007669"/>
    <property type="project" value="UniProtKB-KW"/>
</dbReference>
<dbReference type="Pfam" id="PF01081">
    <property type="entry name" value="Aldolase"/>
    <property type="match status" value="1"/>
</dbReference>
<dbReference type="SUPFAM" id="SSF51569">
    <property type="entry name" value="Aldolase"/>
    <property type="match status" value="1"/>
</dbReference>
<dbReference type="InterPro" id="IPR000887">
    <property type="entry name" value="Aldlse_KDPG_KHG"/>
</dbReference>
<gene>
    <name evidence="6" type="ORF">MHEL_09770</name>
</gene>
<dbReference type="NCBIfam" id="TIGR01182">
    <property type="entry name" value="eda"/>
    <property type="match status" value="1"/>
</dbReference>
<evidence type="ECO:0000256" key="4">
    <source>
        <dbReference type="ARBA" id="ARBA00023239"/>
    </source>
</evidence>
<dbReference type="PANTHER" id="PTHR30246:SF1">
    <property type="entry name" value="2-DEHYDRO-3-DEOXY-6-PHOSPHOGALACTONATE ALDOLASE-RELATED"/>
    <property type="match status" value="1"/>
</dbReference>
<dbReference type="PANTHER" id="PTHR30246">
    <property type="entry name" value="2-KETO-3-DEOXY-6-PHOSPHOGLUCONATE ALDOLASE"/>
    <property type="match status" value="1"/>
</dbReference>
<evidence type="ECO:0000256" key="2">
    <source>
        <dbReference type="ARBA" id="ARBA00006906"/>
    </source>
</evidence>
<evidence type="ECO:0000256" key="1">
    <source>
        <dbReference type="ARBA" id="ARBA00004761"/>
    </source>
</evidence>
<accession>A0A7I7T096</accession>
<evidence type="ECO:0000313" key="7">
    <source>
        <dbReference type="Proteomes" id="UP000467148"/>
    </source>
</evidence>
<comment type="similarity">
    <text evidence="2">Belongs to the KHG/KDPG aldolase family.</text>
</comment>
<dbReference type="CDD" id="cd00452">
    <property type="entry name" value="KDPG_aldolase"/>
    <property type="match status" value="1"/>
</dbReference>